<feature type="transmembrane region" description="Helical" evidence="1">
    <location>
        <begin position="168"/>
        <end position="192"/>
    </location>
</feature>
<evidence type="ECO:0000259" key="2">
    <source>
        <dbReference type="Pfam" id="PF24864"/>
    </source>
</evidence>
<dbReference type="InParanoid" id="A0A177CX33"/>
<gene>
    <name evidence="3" type="ORF">CC84DRAFT_1170882</name>
</gene>
<accession>A0A177CX33</accession>
<sequence length="710" mass="81659">MARTAPATVKHPLRPSLCSIGIPDGRDVLAVYIWWLNQQQLRAFVASHVPSEIASSVRSIHGEDEEWRETAPSSFERIAFDTRSTAFDLCQAHPFVKMCTPGGRTAITQQTRPSWKQFLSTVDDRVLESGSVPFRLLDSAIKWAFDAHWRNFKNFIHDVVNKHFAIELVVFFVVLPPLALLLYTVGVVVVAWEEVVVAAKLVRRWASEPRRHLLSEKTIAKRRQMKARRDEVKALPKMRPRALTLHSDGGSPVFEEELHTLGRSRVKQKTVDQLGTCDLWKIPFEVREAIFRYAVGGNHVHIVKRRQRWGSVYCPAKDPTDPVHRDFCTRRDKDGYHVMSAWPKDTRPLALLVSCRQIYSECIDFLYSQNTFAFDDLDLLPDFLGSLLPSRARLVTSFHLAPVFARDWAGSNHRDYFITKQPPIASVQSLNRFLDVLEQHPTIRSLSITPKPRLDFIATCDNLDVARHILKFTNTLNLVKTTKPITLAWPEEPIPSVWYTSTHMSIPPGYWGREKYLPDEDSRKIKLREMPWQSPTVLMAFLIPFDVQCLHCASPTIIRRATRGFAEASFLPLSLSPSPPENATLSCVLMRYWTYHVFCGGWIEFQYHGEREEWSVSQGAQTISKAEADRHLAGKEGLERRYPPLDNPHERLRGITVRDMIRQTSQDQWSSRRWGTSRVIDEPMRDAYYQNVGWGTPRAQVWKRGEPMMS</sequence>
<dbReference type="Pfam" id="PF24864">
    <property type="entry name" value="DUF7730"/>
    <property type="match status" value="1"/>
</dbReference>
<keyword evidence="4" id="KW-1185">Reference proteome</keyword>
<keyword evidence="1" id="KW-0472">Membrane</keyword>
<dbReference type="GeneID" id="28763365"/>
<evidence type="ECO:0000313" key="4">
    <source>
        <dbReference type="Proteomes" id="UP000077069"/>
    </source>
</evidence>
<evidence type="ECO:0000313" key="3">
    <source>
        <dbReference type="EMBL" id="OAG12083.1"/>
    </source>
</evidence>
<dbReference type="InterPro" id="IPR056632">
    <property type="entry name" value="DUF7730"/>
</dbReference>
<organism evidence="3 4">
    <name type="scientific">Paraphaeosphaeria sporulosa</name>
    <dbReference type="NCBI Taxonomy" id="1460663"/>
    <lineage>
        <taxon>Eukaryota</taxon>
        <taxon>Fungi</taxon>
        <taxon>Dikarya</taxon>
        <taxon>Ascomycota</taxon>
        <taxon>Pezizomycotina</taxon>
        <taxon>Dothideomycetes</taxon>
        <taxon>Pleosporomycetidae</taxon>
        <taxon>Pleosporales</taxon>
        <taxon>Massarineae</taxon>
        <taxon>Didymosphaeriaceae</taxon>
        <taxon>Paraphaeosphaeria</taxon>
    </lineage>
</organism>
<feature type="domain" description="DUF7730" evidence="2">
    <location>
        <begin position="278"/>
        <end position="401"/>
    </location>
</feature>
<dbReference type="RefSeq" id="XP_018042448.1">
    <property type="nucleotide sequence ID" value="XM_018179879.1"/>
</dbReference>
<dbReference type="EMBL" id="KV441548">
    <property type="protein sequence ID" value="OAG12083.1"/>
    <property type="molecule type" value="Genomic_DNA"/>
</dbReference>
<reference evidence="3 4" key="1">
    <citation type="submission" date="2016-05" db="EMBL/GenBank/DDBJ databases">
        <title>Comparative analysis of secretome profiles of manganese(II)-oxidizing ascomycete fungi.</title>
        <authorList>
            <consortium name="DOE Joint Genome Institute"/>
            <person name="Zeiner C.A."/>
            <person name="Purvine S.O."/>
            <person name="Zink E.M."/>
            <person name="Wu S."/>
            <person name="Pasa-Tolic L."/>
            <person name="Chaput D.L."/>
            <person name="Haridas S."/>
            <person name="Grigoriev I.V."/>
            <person name="Santelli C.M."/>
            <person name="Hansel C.M."/>
        </authorList>
    </citation>
    <scope>NUCLEOTIDE SEQUENCE [LARGE SCALE GENOMIC DNA]</scope>
    <source>
        <strain evidence="3 4">AP3s5-JAC2a</strain>
    </source>
</reference>
<evidence type="ECO:0000256" key="1">
    <source>
        <dbReference type="SAM" id="Phobius"/>
    </source>
</evidence>
<keyword evidence="1" id="KW-1133">Transmembrane helix</keyword>
<dbReference type="Proteomes" id="UP000077069">
    <property type="component" value="Unassembled WGS sequence"/>
</dbReference>
<dbReference type="OrthoDB" id="4757095at2759"/>
<dbReference type="PANTHER" id="PTHR38790">
    <property type="entry name" value="2EXR DOMAIN-CONTAINING PROTEIN-RELATED"/>
    <property type="match status" value="1"/>
</dbReference>
<protein>
    <recommendedName>
        <fullName evidence="2">DUF7730 domain-containing protein</fullName>
    </recommendedName>
</protein>
<keyword evidence="1" id="KW-0812">Transmembrane</keyword>
<dbReference type="STRING" id="1460663.A0A177CX33"/>
<name>A0A177CX33_9PLEO</name>
<dbReference type="AlphaFoldDB" id="A0A177CX33"/>
<proteinExistence type="predicted"/>